<name>A0A9X7VY81_9BACL</name>
<dbReference type="RefSeq" id="WP_206656380.1">
    <property type="nucleotide sequence ID" value="NZ_CP071182.1"/>
</dbReference>
<dbReference type="AlphaFoldDB" id="A0A9X7VY81"/>
<dbReference type="InterPro" id="IPR005754">
    <property type="entry name" value="Sortase"/>
</dbReference>
<dbReference type="InterPro" id="IPR023365">
    <property type="entry name" value="Sortase_dom-sf"/>
</dbReference>
<dbReference type="NCBIfam" id="TIGR01076">
    <property type="entry name" value="sortase_fam"/>
    <property type="match status" value="1"/>
</dbReference>
<proteinExistence type="predicted"/>
<dbReference type="KEGG" id="afx:JZ786_21810"/>
<accession>A0A9X7VY81</accession>
<dbReference type="Pfam" id="PF04203">
    <property type="entry name" value="Sortase"/>
    <property type="match status" value="1"/>
</dbReference>
<sequence>MDRRKLLLGAGVTLIVAGVAAGVRIPFFYLRSYFVGQHLTRVASAFVTNHNAENQVTRKQFGAKTDNQAGAASAPVTPPQMVSTIPLALPGGHSLFGLLEIPRLHLKAPVVEGTNDTVLNVAIGHLGSSSMPGQPGLAVLAAHNATWFRHINQLQTGDAISVLLKGGVYHYVVTNHEVVHTGVSLANSAASILVLESCYPLDALYLTPERYLIFAKLTSVSPATGATQVASSAGGIAGGAAYLTHSEGQTQIRAKVPSDMAAEGLLLHQNSLPLGTIQYNGHPSTAFTQSAVPLEVTNTMVQLFEAYLHAASLKRTADLDSLYPAGARAGQKDDPLFGVPLSSVTFLQPLSFQVKIGKGDRIQSIRAETTMRIKGVSVLCHFTAQPTAEPSQTGSTIWIQLTNVSFDSQLKTP</sequence>
<reference evidence="2 3" key="1">
    <citation type="submission" date="2021-02" db="EMBL/GenBank/DDBJ databases">
        <title>Alicyclobacillus curvatus sp. nov. and Alicyclobacillus mengziensis sp. nov., two acidophilic bacteria isolated from acid mine drainage.</title>
        <authorList>
            <person name="Huang Y."/>
        </authorList>
    </citation>
    <scope>NUCLEOTIDE SEQUENCE [LARGE SCALE GENOMIC DNA]</scope>
    <source>
        <strain evidence="2 3">S30H14</strain>
    </source>
</reference>
<keyword evidence="3" id="KW-1185">Reference proteome</keyword>
<evidence type="ECO:0000256" key="1">
    <source>
        <dbReference type="ARBA" id="ARBA00022801"/>
    </source>
</evidence>
<organism evidence="2 3">
    <name type="scientific">Alicyclobacillus mengziensis</name>
    <dbReference type="NCBI Taxonomy" id="2931921"/>
    <lineage>
        <taxon>Bacteria</taxon>
        <taxon>Bacillati</taxon>
        <taxon>Bacillota</taxon>
        <taxon>Bacilli</taxon>
        <taxon>Bacillales</taxon>
        <taxon>Alicyclobacillaceae</taxon>
        <taxon>Alicyclobacillus</taxon>
    </lineage>
</organism>
<dbReference type="Proteomes" id="UP000663505">
    <property type="component" value="Chromosome"/>
</dbReference>
<gene>
    <name evidence="2" type="ORF">JZ786_21810</name>
</gene>
<keyword evidence="1" id="KW-0378">Hydrolase</keyword>
<dbReference type="EMBL" id="CP071182">
    <property type="protein sequence ID" value="QSO47017.1"/>
    <property type="molecule type" value="Genomic_DNA"/>
</dbReference>
<evidence type="ECO:0000313" key="2">
    <source>
        <dbReference type="EMBL" id="QSO47017.1"/>
    </source>
</evidence>
<dbReference type="SUPFAM" id="SSF63817">
    <property type="entry name" value="Sortase"/>
    <property type="match status" value="1"/>
</dbReference>
<evidence type="ECO:0000313" key="3">
    <source>
        <dbReference type="Proteomes" id="UP000663505"/>
    </source>
</evidence>
<protein>
    <submittedName>
        <fullName evidence="2">Class D sortase</fullName>
    </submittedName>
</protein>
<dbReference type="Gene3D" id="2.40.260.10">
    <property type="entry name" value="Sortase"/>
    <property type="match status" value="1"/>
</dbReference>
<dbReference type="GO" id="GO:0016787">
    <property type="term" value="F:hydrolase activity"/>
    <property type="evidence" value="ECO:0007669"/>
    <property type="project" value="UniProtKB-KW"/>
</dbReference>
<dbReference type="InterPro" id="IPR041999">
    <property type="entry name" value="Sortase_D_1"/>
</dbReference>
<dbReference type="CDD" id="cd05828">
    <property type="entry name" value="Sortase_D_1"/>
    <property type="match status" value="1"/>
</dbReference>